<evidence type="ECO:0000313" key="2">
    <source>
        <dbReference type="EMBL" id="KAB0660569.1"/>
    </source>
</evidence>
<organism evidence="2 3">
    <name type="scientific">Burkholderia territorii</name>
    <dbReference type="NCBI Taxonomy" id="1503055"/>
    <lineage>
        <taxon>Bacteria</taxon>
        <taxon>Pseudomonadati</taxon>
        <taxon>Pseudomonadota</taxon>
        <taxon>Betaproteobacteria</taxon>
        <taxon>Burkholderiales</taxon>
        <taxon>Burkholderiaceae</taxon>
        <taxon>Burkholderia</taxon>
        <taxon>Burkholderia cepacia complex</taxon>
    </lineage>
</organism>
<proteinExistence type="predicted"/>
<accession>A0A6L3ND90</accession>
<protein>
    <submittedName>
        <fullName evidence="2">Uncharacterized protein</fullName>
    </submittedName>
</protein>
<dbReference type="EMBL" id="VZOL01000379">
    <property type="protein sequence ID" value="KAB0660569.1"/>
    <property type="molecule type" value="Genomic_DNA"/>
</dbReference>
<name>A0A6L3ND90_9BURK</name>
<gene>
    <name evidence="2" type="ORF">F7R13_22430</name>
</gene>
<evidence type="ECO:0000313" key="3">
    <source>
        <dbReference type="Proteomes" id="UP000473571"/>
    </source>
</evidence>
<feature type="region of interest" description="Disordered" evidence="1">
    <location>
        <begin position="1"/>
        <end position="27"/>
    </location>
</feature>
<sequence length="74" mass="8356">MDDTRDRINKGRRPGRRRGARPRATALQPDRIDATLAAGRCENDAIVAQDEASHTLGAVESWIRSQRMRTARRT</sequence>
<feature type="compositionally biased region" description="Basic residues" evidence="1">
    <location>
        <begin position="10"/>
        <end position="21"/>
    </location>
</feature>
<dbReference type="AlphaFoldDB" id="A0A6L3ND90"/>
<evidence type="ECO:0000256" key="1">
    <source>
        <dbReference type="SAM" id="MobiDB-lite"/>
    </source>
</evidence>
<dbReference type="Proteomes" id="UP000473571">
    <property type="component" value="Unassembled WGS sequence"/>
</dbReference>
<reference evidence="2 3" key="1">
    <citation type="submission" date="2019-09" db="EMBL/GenBank/DDBJ databases">
        <title>Draft genome sequences of 48 bacterial type strains from the CCUG.</title>
        <authorList>
            <person name="Tunovic T."/>
            <person name="Pineiro-Iglesias B."/>
            <person name="Unosson C."/>
            <person name="Inganas E."/>
            <person name="Ohlen M."/>
            <person name="Cardew S."/>
            <person name="Jensie-Markopoulos S."/>
            <person name="Salva-Serra F."/>
            <person name="Jaen-Luchoro D."/>
            <person name="Karlsson R."/>
            <person name="Svensson-Stadler L."/>
            <person name="Chun J."/>
            <person name="Moore E."/>
        </authorList>
    </citation>
    <scope>NUCLEOTIDE SEQUENCE [LARGE SCALE GENOMIC DNA]</scope>
    <source>
        <strain evidence="2 3">CCUG 65687</strain>
    </source>
</reference>
<comment type="caution">
    <text evidence="2">The sequence shown here is derived from an EMBL/GenBank/DDBJ whole genome shotgun (WGS) entry which is preliminary data.</text>
</comment>